<dbReference type="Proteomes" id="UP000034805">
    <property type="component" value="Unassembled WGS sequence"/>
</dbReference>
<proteinExistence type="predicted"/>
<dbReference type="AlphaFoldDB" id="A0A0N8K3B4"/>
<organism evidence="1 2">
    <name type="scientific">Scleropages formosus</name>
    <name type="common">Asian bonytongue</name>
    <name type="synonym">Osteoglossum formosum</name>
    <dbReference type="NCBI Taxonomy" id="113540"/>
    <lineage>
        <taxon>Eukaryota</taxon>
        <taxon>Metazoa</taxon>
        <taxon>Chordata</taxon>
        <taxon>Craniata</taxon>
        <taxon>Vertebrata</taxon>
        <taxon>Euteleostomi</taxon>
        <taxon>Actinopterygii</taxon>
        <taxon>Neopterygii</taxon>
        <taxon>Teleostei</taxon>
        <taxon>Osteoglossocephala</taxon>
        <taxon>Osteoglossomorpha</taxon>
        <taxon>Osteoglossiformes</taxon>
        <taxon>Osteoglossidae</taxon>
        <taxon>Scleropages</taxon>
    </lineage>
</organism>
<comment type="caution">
    <text evidence="1">The sequence shown here is derived from an EMBL/GenBank/DDBJ whole genome shotgun (WGS) entry which is preliminary data.</text>
</comment>
<feature type="non-terminal residue" evidence="1">
    <location>
        <position position="1"/>
    </location>
</feature>
<dbReference type="EMBL" id="JARO02000066">
    <property type="protein sequence ID" value="KPP80065.1"/>
    <property type="molecule type" value="Genomic_DNA"/>
</dbReference>
<accession>A0A0N8K3B4</accession>
<protein>
    <submittedName>
        <fullName evidence="1">Uncharacterized protein</fullName>
    </submittedName>
</protein>
<sequence>SNQTEGRGGSGSSLINTIGEKRVQLNTFSLNTLEEAGVYCESLYLPCLKRSPSLGYKAGLYDSGLGYRKSPTDPLLWGSDASGVRVCLWLAPEELVKSGPTFLNLLQRQT</sequence>
<name>A0A0N8K3B4_SCLFO</name>
<gene>
    <name evidence="1" type="ORF">Z043_100309</name>
</gene>
<evidence type="ECO:0000313" key="2">
    <source>
        <dbReference type="Proteomes" id="UP000034805"/>
    </source>
</evidence>
<reference evidence="1 2" key="1">
    <citation type="submission" date="2015-08" db="EMBL/GenBank/DDBJ databases">
        <title>The genome of the Asian arowana (Scleropages formosus).</title>
        <authorList>
            <person name="Tan M.H."/>
            <person name="Gan H.M."/>
            <person name="Croft L.J."/>
            <person name="Austin C.M."/>
        </authorList>
    </citation>
    <scope>NUCLEOTIDE SEQUENCE [LARGE SCALE GENOMIC DNA]</scope>
    <source>
        <strain evidence="1">Aro1</strain>
    </source>
</reference>
<evidence type="ECO:0000313" key="1">
    <source>
        <dbReference type="EMBL" id="KPP80065.1"/>
    </source>
</evidence>